<name>A0A4W6FQ47_LATCA</name>
<organism evidence="13 14">
    <name type="scientific">Lates calcarifer</name>
    <name type="common">Barramundi</name>
    <name type="synonym">Holocentrus calcarifer</name>
    <dbReference type="NCBI Taxonomy" id="8187"/>
    <lineage>
        <taxon>Eukaryota</taxon>
        <taxon>Metazoa</taxon>
        <taxon>Chordata</taxon>
        <taxon>Craniata</taxon>
        <taxon>Vertebrata</taxon>
        <taxon>Euteleostomi</taxon>
        <taxon>Actinopterygii</taxon>
        <taxon>Neopterygii</taxon>
        <taxon>Teleostei</taxon>
        <taxon>Neoteleostei</taxon>
        <taxon>Acanthomorphata</taxon>
        <taxon>Carangaria</taxon>
        <taxon>Carangaria incertae sedis</taxon>
        <taxon>Centropomidae</taxon>
        <taxon>Lates</taxon>
    </lineage>
</organism>
<dbReference type="GO" id="GO:0012505">
    <property type="term" value="C:endomembrane system"/>
    <property type="evidence" value="ECO:0007669"/>
    <property type="project" value="UniProtKB-SubCell"/>
</dbReference>
<keyword evidence="5" id="KW-0862">Zinc</keyword>
<evidence type="ECO:0000256" key="6">
    <source>
        <dbReference type="ARBA" id="ARBA00023054"/>
    </source>
</evidence>
<evidence type="ECO:0000313" key="14">
    <source>
        <dbReference type="Proteomes" id="UP000314980"/>
    </source>
</evidence>
<dbReference type="SMART" id="SM00593">
    <property type="entry name" value="RUN"/>
    <property type="match status" value="1"/>
</dbReference>
<dbReference type="InterPro" id="IPR037213">
    <property type="entry name" value="Run_dom_sf"/>
</dbReference>
<dbReference type="AlphaFoldDB" id="A0A4W6FQ47"/>
<reference evidence="13" key="2">
    <citation type="submission" date="2025-08" db="UniProtKB">
        <authorList>
            <consortium name="Ensembl"/>
        </authorList>
    </citation>
    <scope>IDENTIFICATION</scope>
</reference>
<dbReference type="CDD" id="cd15744">
    <property type="entry name" value="FYVE_RUFY3"/>
    <property type="match status" value="1"/>
</dbReference>
<dbReference type="PANTHER" id="PTHR45956:SF1">
    <property type="entry name" value="PROTEIN RUFY3"/>
    <property type="match status" value="1"/>
</dbReference>
<feature type="coiled-coil region" evidence="9">
    <location>
        <begin position="300"/>
        <end position="348"/>
    </location>
</feature>
<feature type="domain" description="RUN" evidence="12">
    <location>
        <begin position="123"/>
        <end position="255"/>
    </location>
</feature>
<dbReference type="Gene3D" id="1.20.5.170">
    <property type="match status" value="1"/>
</dbReference>
<feature type="compositionally biased region" description="Basic and acidic residues" evidence="10">
    <location>
        <begin position="471"/>
        <end position="493"/>
    </location>
</feature>
<keyword evidence="4 8" id="KW-0863">Zinc-finger</keyword>
<evidence type="ECO:0000256" key="9">
    <source>
        <dbReference type="SAM" id="Coils"/>
    </source>
</evidence>
<dbReference type="InterPro" id="IPR047335">
    <property type="entry name" value="RUFY1-3"/>
</dbReference>
<feature type="compositionally biased region" description="Low complexity" evidence="10">
    <location>
        <begin position="15"/>
        <end position="29"/>
    </location>
</feature>
<feature type="region of interest" description="Disordered" evidence="10">
    <location>
        <begin position="1"/>
        <end position="42"/>
    </location>
</feature>
<keyword evidence="6 9" id="KW-0175">Coiled coil</keyword>
<proteinExistence type="predicted"/>
<feature type="region of interest" description="Disordered" evidence="10">
    <location>
        <begin position="465"/>
        <end position="556"/>
    </location>
</feature>
<dbReference type="SUPFAM" id="SSF140741">
    <property type="entry name" value="RUN domain-like"/>
    <property type="match status" value="1"/>
</dbReference>
<accession>A0A4W6FQ47</accession>
<evidence type="ECO:0000256" key="7">
    <source>
        <dbReference type="ARBA" id="ARBA00023136"/>
    </source>
</evidence>
<dbReference type="InterPro" id="IPR013083">
    <property type="entry name" value="Znf_RING/FYVE/PHD"/>
</dbReference>
<dbReference type="FunFam" id="1.20.5.170:FF:000013">
    <property type="entry name" value="RUN and FYVE domain-containing 1"/>
    <property type="match status" value="1"/>
</dbReference>
<evidence type="ECO:0000313" key="13">
    <source>
        <dbReference type="Ensembl" id="ENSLCAP00010052708.1"/>
    </source>
</evidence>
<dbReference type="Gene3D" id="1.20.58.900">
    <property type="match status" value="1"/>
</dbReference>
<dbReference type="InterPro" id="IPR004012">
    <property type="entry name" value="Run_dom"/>
</dbReference>
<keyword evidence="14" id="KW-1185">Reference proteome</keyword>
<feature type="domain" description="FYVE-type" evidence="11">
    <location>
        <begin position="566"/>
        <end position="618"/>
    </location>
</feature>
<keyword evidence="7" id="KW-0472">Membrane</keyword>
<evidence type="ECO:0000256" key="4">
    <source>
        <dbReference type="ARBA" id="ARBA00022771"/>
    </source>
</evidence>
<feature type="compositionally biased region" description="Basic and acidic residues" evidence="10">
    <location>
        <begin position="522"/>
        <end position="538"/>
    </location>
</feature>
<sequence length="626" mass="70266">MAERDMPPGDLPLQSSSEVSESSGRQNSSDENGHADSPDETLSPTSVIYFKEALNSSNLRFGKTGSLSPTSLRQYDFQIERIESKRRNPKDPIAIERLNLMNMAKLSIKGLIESALNLGRTLDSDYAPLQQFFVVMEHCLKHGLKTKKTFLGQNKSFWGALELVEKLTPEAGEITASVKDLPGLKTPLGRGRAWLRLALMQKKLSDYMKTIINRKDLLSEFYEPNALMMEEEGAVIAGLLVGLNVIDANLCMKGEDLDSQVGVIDFSMYLKDGGHSSKSAEGDGQITAILDQKNYVEELNRHLSASVNNLQAKVDALEKSNTKLTEELAVANNRIITLQEDVERVKEESSYQMESRKALRSDSAADGQALGETRKQLKEETLLRLDVEKELEVQIGMKQEMELSMKMLEKDICEKQDALVELRQQLEDLRAINQQLSHKSQSADASSKQKSEVIARLEEKINQMTGTVKQLETRSNLEQELRKERERRSDHHLNVASRQSGTPRRERRLPENVPKNLPESPSVKREIEQLHSGQEDKTSLSSSLSLSHHEDEQDESFVEISQPIMCTMCEQDDSLLKTKKQCKNCSGVFCESCVSKELPLPSSILPETVCTACYTQLLQQYASTPT</sequence>
<evidence type="ECO:0000259" key="12">
    <source>
        <dbReference type="PROSITE" id="PS50826"/>
    </source>
</evidence>
<evidence type="ECO:0000256" key="3">
    <source>
        <dbReference type="ARBA" id="ARBA00022723"/>
    </source>
</evidence>
<dbReference type="Pfam" id="PF01363">
    <property type="entry name" value="FYVE"/>
    <property type="match status" value="1"/>
</dbReference>
<dbReference type="PROSITE" id="PS50826">
    <property type="entry name" value="RUN"/>
    <property type="match status" value="1"/>
</dbReference>
<evidence type="ECO:0000256" key="1">
    <source>
        <dbReference type="ARBA" id="ARBA00004308"/>
    </source>
</evidence>
<dbReference type="GO" id="GO:0050770">
    <property type="term" value="P:regulation of axonogenesis"/>
    <property type="evidence" value="ECO:0007669"/>
    <property type="project" value="TreeGrafter"/>
</dbReference>
<dbReference type="Ensembl" id="ENSLCAT00010054069.1">
    <property type="protein sequence ID" value="ENSLCAP00010052708.1"/>
    <property type="gene ID" value="ENSLCAG00010024201.1"/>
</dbReference>
<dbReference type="GO" id="GO:0008270">
    <property type="term" value="F:zinc ion binding"/>
    <property type="evidence" value="ECO:0007669"/>
    <property type="project" value="UniProtKB-KW"/>
</dbReference>
<dbReference type="Gene3D" id="3.30.40.10">
    <property type="entry name" value="Zinc/RING finger domain, C3HC4 (zinc finger)"/>
    <property type="match status" value="1"/>
</dbReference>
<dbReference type="SMART" id="SM00064">
    <property type="entry name" value="FYVE"/>
    <property type="match status" value="1"/>
</dbReference>
<evidence type="ECO:0000256" key="10">
    <source>
        <dbReference type="SAM" id="MobiDB-lite"/>
    </source>
</evidence>
<comment type="subcellular location">
    <subcellularLocation>
        <location evidence="1">Endomembrane system</location>
    </subcellularLocation>
</comment>
<dbReference type="FunFam" id="1.20.58.900:FF:000001">
    <property type="entry name" value="RUN and FYVE domain containing 2"/>
    <property type="match status" value="1"/>
</dbReference>
<dbReference type="InterPro" id="IPR000306">
    <property type="entry name" value="Znf_FYVE"/>
</dbReference>
<evidence type="ECO:0000256" key="5">
    <source>
        <dbReference type="ARBA" id="ARBA00022833"/>
    </source>
</evidence>
<keyword evidence="3" id="KW-0479">Metal-binding</keyword>
<dbReference type="Proteomes" id="UP000314980">
    <property type="component" value="Unassembled WGS sequence"/>
</dbReference>
<dbReference type="GeneTree" id="ENSGT00940000156035"/>
<dbReference type="PROSITE" id="PS50178">
    <property type="entry name" value="ZF_FYVE"/>
    <property type="match status" value="1"/>
</dbReference>
<evidence type="ECO:0000256" key="2">
    <source>
        <dbReference type="ARBA" id="ARBA00022553"/>
    </source>
</evidence>
<dbReference type="SUPFAM" id="SSF57903">
    <property type="entry name" value="FYVE/PHD zinc finger"/>
    <property type="match status" value="1"/>
</dbReference>
<keyword evidence="2" id="KW-0597">Phosphoprotein</keyword>
<evidence type="ECO:0000256" key="8">
    <source>
        <dbReference type="PROSITE-ProRule" id="PRU00091"/>
    </source>
</evidence>
<dbReference type="InterPro" id="IPR011011">
    <property type="entry name" value="Znf_FYVE_PHD"/>
</dbReference>
<protein>
    <submittedName>
        <fullName evidence="13">RUN and FYVE domain containing 3</fullName>
    </submittedName>
</protein>
<evidence type="ECO:0000259" key="11">
    <source>
        <dbReference type="PROSITE" id="PS50178"/>
    </source>
</evidence>
<reference evidence="14" key="1">
    <citation type="submission" date="2015-09" db="EMBL/GenBank/DDBJ databases">
        <authorList>
            <person name="Sai Rama Sridatta P."/>
        </authorList>
    </citation>
    <scope>NUCLEOTIDE SEQUENCE [LARGE SCALE GENOMIC DNA]</scope>
</reference>
<gene>
    <name evidence="13" type="primary">RUFY3</name>
    <name evidence="13" type="synonym">rufy3</name>
</gene>
<dbReference type="InterPro" id="IPR017455">
    <property type="entry name" value="Znf_FYVE-rel"/>
</dbReference>
<dbReference type="Pfam" id="PF02759">
    <property type="entry name" value="RUN"/>
    <property type="match status" value="1"/>
</dbReference>
<dbReference type="GO" id="GO:0005737">
    <property type="term" value="C:cytoplasm"/>
    <property type="evidence" value="ECO:0007669"/>
    <property type="project" value="TreeGrafter"/>
</dbReference>
<reference evidence="13" key="3">
    <citation type="submission" date="2025-09" db="UniProtKB">
        <authorList>
            <consortium name="Ensembl"/>
        </authorList>
    </citation>
    <scope>IDENTIFICATION</scope>
</reference>
<feature type="region of interest" description="Disordered" evidence="10">
    <location>
        <begin position="354"/>
        <end position="373"/>
    </location>
</feature>
<dbReference type="PANTHER" id="PTHR45956">
    <property type="entry name" value="RUN AND FYVE DOMAIN-CONTAINING PROTEIN 2-LIKE PROTEIN"/>
    <property type="match status" value="1"/>
</dbReference>